<accession>A0A6S7BQX7</accession>
<dbReference type="AntiFam" id="ANF00279">
    <property type="entry name" value="Spurious ORF (shadow ORF of EmrB)"/>
</dbReference>
<protein>
    <submittedName>
        <fullName evidence="1">Uncharacterized protein</fullName>
    </submittedName>
</protein>
<evidence type="ECO:0000313" key="1">
    <source>
        <dbReference type="EMBL" id="CAB3810490.1"/>
    </source>
</evidence>
<keyword evidence="2" id="KW-1185">Reference proteome</keyword>
<dbReference type="AlphaFoldDB" id="A0A6S7BQX7"/>
<dbReference type="EMBL" id="CADIKK010000122">
    <property type="protein sequence ID" value="CAB3810490.1"/>
    <property type="molecule type" value="Genomic_DNA"/>
</dbReference>
<organism evidence="1 2">
    <name type="scientific">Paraburkholderia ultramafica</name>
    <dbReference type="NCBI Taxonomy" id="1544867"/>
    <lineage>
        <taxon>Bacteria</taxon>
        <taxon>Pseudomonadati</taxon>
        <taxon>Pseudomonadota</taxon>
        <taxon>Betaproteobacteria</taxon>
        <taxon>Burkholderiales</taxon>
        <taxon>Burkholderiaceae</taxon>
        <taxon>Paraburkholderia</taxon>
    </lineage>
</organism>
<name>A0A6S7BQX7_9BURK</name>
<reference evidence="1 2" key="1">
    <citation type="submission" date="2020-04" db="EMBL/GenBank/DDBJ databases">
        <authorList>
            <person name="De Canck E."/>
        </authorList>
    </citation>
    <scope>NUCLEOTIDE SEQUENCE [LARGE SCALE GENOMIC DNA]</scope>
    <source>
        <strain evidence="1 2">LMG 28614</strain>
    </source>
</reference>
<proteinExistence type="predicted"/>
<dbReference type="Proteomes" id="UP000494365">
    <property type="component" value="Unassembled WGS sequence"/>
</dbReference>
<sequence length="51" mass="5328">MPSEVAIPHSAEKSPNITSAVMNTRTVPKRLASQPVSGTVIASATAYEVMT</sequence>
<gene>
    <name evidence="1" type="ORF">LMG28614_07285</name>
</gene>
<evidence type="ECO:0000313" key="2">
    <source>
        <dbReference type="Proteomes" id="UP000494365"/>
    </source>
</evidence>